<dbReference type="AlphaFoldDB" id="A0A949Q7U3"/>
<comment type="caution">
    <text evidence="2">The sequence shown here is derived from an EMBL/GenBank/DDBJ whole genome shotgun (WGS) entry which is preliminary data.</text>
</comment>
<accession>A0A949Q7U3</accession>
<dbReference type="InterPro" id="IPR025157">
    <property type="entry name" value="Hemagglutinin_rpt"/>
</dbReference>
<organism evidence="2 3">
    <name type="scientific">Tenebrionicola larvae</name>
    <dbReference type="NCBI Taxonomy" id="2815733"/>
    <lineage>
        <taxon>Bacteria</taxon>
        <taxon>Pseudomonadati</taxon>
        <taxon>Pseudomonadota</taxon>
        <taxon>Gammaproteobacteria</taxon>
        <taxon>Enterobacterales</taxon>
        <taxon>Enterobacteriaceae</taxon>
        <taxon>Tenebrionibacter/Tenebrionicola group</taxon>
        <taxon>Tenebrionicola</taxon>
    </lineage>
</organism>
<protein>
    <submittedName>
        <fullName evidence="2">Hemagglutinin repeat-containing protein</fullName>
    </submittedName>
</protein>
<dbReference type="Proteomes" id="UP000746420">
    <property type="component" value="Unassembled WGS sequence"/>
</dbReference>
<dbReference type="GO" id="GO:0003824">
    <property type="term" value="F:catalytic activity"/>
    <property type="evidence" value="ECO:0007669"/>
    <property type="project" value="UniProtKB-ARBA"/>
</dbReference>
<name>A0A949Q7U3_9ENTR</name>
<proteinExistence type="predicted"/>
<keyword evidence="1" id="KW-0800">Toxin</keyword>
<reference evidence="2 3" key="1">
    <citation type="submission" date="2021-03" db="EMBL/GenBank/DDBJ databases">
        <title>Tenobrionicola molitorae gen. nov., sp. nov. and Tenobrionicola larvae sp. nov., isolated from larvae of the mealworm Tenobrio molitor L., a proposal to transfer Erwinia teleogrylli Liu et al. 2016 to a new genus Entomohabitans as Entomohabitans teleogrylli comb. nov.</title>
        <authorList>
            <person name="Lee S.D."/>
            <person name="Yang H.L."/>
            <person name="Kim I.S."/>
        </authorList>
    </citation>
    <scope>NUCLEOTIDE SEQUENCE [LARGE SCALE GENOMIC DNA]</scope>
    <source>
        <strain evidence="2 3">YMB-R21</strain>
    </source>
</reference>
<feature type="non-terminal residue" evidence="2">
    <location>
        <position position="559"/>
    </location>
</feature>
<evidence type="ECO:0000256" key="1">
    <source>
        <dbReference type="ARBA" id="ARBA00022656"/>
    </source>
</evidence>
<dbReference type="EMBL" id="JAGFEW010000073">
    <property type="protein sequence ID" value="MBV5097587.1"/>
    <property type="molecule type" value="Genomic_DNA"/>
</dbReference>
<evidence type="ECO:0000313" key="3">
    <source>
        <dbReference type="Proteomes" id="UP000746420"/>
    </source>
</evidence>
<evidence type="ECO:0000313" key="2">
    <source>
        <dbReference type="EMBL" id="MBV5097587.1"/>
    </source>
</evidence>
<dbReference type="Pfam" id="PF13332">
    <property type="entry name" value="Fil_haemagg_2"/>
    <property type="match status" value="2"/>
</dbReference>
<dbReference type="GO" id="GO:0090729">
    <property type="term" value="F:toxin activity"/>
    <property type="evidence" value="ECO:0007669"/>
    <property type="project" value="UniProtKB-KW"/>
</dbReference>
<sequence>MERMGDGYHEQTLIREQITRATGQRYLDGQRSDEAQYRMLMDNGIAFARQYGLAPGVALTAEQMSQLTTSIVWLVTQTVTLPDGATEQVLAPQVYLKVKQSAVSGNGTLLAGNRVISESTGEVNNSGTIAGREVTRISAGNVGNTGVIRGGEVDITAGLDIKNSGGTILGDSRVSLNAGRDIVSESLTRGRDGERWIAAPATVWVQEPGGSLRLEGMRDVTLSAGQAGSAGQDSSTTLIAGRNLTLNTVTTAQQENYYGDRQHYDLKTQTQEVGSAVSSGGRLTLTAGNNLNARAADVTAGGALAAGAGNNLTIESGESTLDHVTHDKWKKKGFLSKTTQETHHETHLRQAQGSSFSADTVTLTAGRDLSVKGSTVAGAGDVRLAAGNDLSISAAQESRHDISLLSRKKSGISGSGGLGVSVGSQSVRSAREGTAVTQSEARSLLGTSGGNVILSAGNRVTLSAADVVAARAQGDTTRASGHIDITGSDIVIIPGRDTVTESVKQEIKSKGLMVSVKAPFEDTVRNVRDIARGGGGVVDKVKSLGAEGVALGLDGAGQM</sequence>
<gene>
    <name evidence="2" type="ORF">JZ788_18235</name>
</gene>
<keyword evidence="3" id="KW-1185">Reference proteome</keyword>